<evidence type="ECO:0000256" key="1">
    <source>
        <dbReference type="SAM" id="MobiDB-lite"/>
    </source>
</evidence>
<evidence type="ECO:0000313" key="2">
    <source>
        <dbReference type="EMBL" id="KYK59544.1"/>
    </source>
</evidence>
<dbReference type="RefSeq" id="XP_040658896.1">
    <property type="nucleotide sequence ID" value="XM_040798013.1"/>
</dbReference>
<dbReference type="STRING" id="98403.A0A151GQZ2"/>
<dbReference type="PANTHER" id="PTHR14614:SF109">
    <property type="entry name" value="RIBOSOMAL LYSINE N-METHYLTRANSFERASE 5"/>
    <property type="match status" value="1"/>
</dbReference>
<evidence type="ECO:0008006" key="4">
    <source>
        <dbReference type="Google" id="ProtNLM"/>
    </source>
</evidence>
<feature type="compositionally biased region" description="Acidic residues" evidence="1">
    <location>
        <begin position="304"/>
        <end position="320"/>
    </location>
</feature>
<feature type="region of interest" description="Disordered" evidence="1">
    <location>
        <begin position="215"/>
        <end position="238"/>
    </location>
</feature>
<dbReference type="InterPro" id="IPR029063">
    <property type="entry name" value="SAM-dependent_MTases_sf"/>
</dbReference>
<dbReference type="Gene3D" id="3.40.50.150">
    <property type="entry name" value="Vaccinia Virus protein VP39"/>
    <property type="match status" value="1"/>
</dbReference>
<dbReference type="Pfam" id="PF10294">
    <property type="entry name" value="Methyltransf_16"/>
    <property type="match status" value="1"/>
</dbReference>
<sequence>MRKPTETEGPIRLGEGPGSVADAEVGAGQGWNICTQVVPVCIYSSFVPRATTEHCVASLFPSDLGLNLSFDIASISTSVSTSTSTSTWQRASRPETFLLYSQPLPSQDLGFIDPKARCLEIAIGNRTFTIHQSPTVLSSTRAGGTTGAVVWKVTPIFASWLSQPANPLLELLRRRPSVVELGCGISPLCALALRPFVSTYLLTDQPYVQRLVTQNLAENPPPSAGRRGRRGRADDPSHHGEVLFRTLDWETDEVRSVFVDRAMSSGFDAIISCDCVFNYDLVAPFVQTCADLCLLRARDADADGDAEDEGQVDDDDDGDDEGRVKRRRRPCLCIVAQQLRSDDVFLTWLRAFLERFHVWRVPDRLLFDGLQSRAGFVVHVGILRDPS</sequence>
<organism evidence="2 3">
    <name type="scientific">Drechmeria coniospora</name>
    <name type="common">Nematophagous fungus</name>
    <name type="synonym">Meria coniospora</name>
    <dbReference type="NCBI Taxonomy" id="98403"/>
    <lineage>
        <taxon>Eukaryota</taxon>
        <taxon>Fungi</taxon>
        <taxon>Dikarya</taxon>
        <taxon>Ascomycota</taxon>
        <taxon>Pezizomycotina</taxon>
        <taxon>Sordariomycetes</taxon>
        <taxon>Hypocreomycetidae</taxon>
        <taxon>Hypocreales</taxon>
        <taxon>Ophiocordycipitaceae</taxon>
        <taxon>Drechmeria</taxon>
    </lineage>
</organism>
<feature type="region of interest" description="Disordered" evidence="1">
    <location>
        <begin position="304"/>
        <end position="323"/>
    </location>
</feature>
<gene>
    <name evidence="2" type="ORF">DCS_00674</name>
</gene>
<dbReference type="InParanoid" id="A0A151GQZ2"/>
<protein>
    <recommendedName>
        <fullName evidence="4">Diaminohydroxyphosphoribosylamino-pyrimidine deaminase</fullName>
    </recommendedName>
</protein>
<name>A0A151GQZ2_DRECN</name>
<comment type="caution">
    <text evidence="2">The sequence shown here is derived from an EMBL/GenBank/DDBJ whole genome shotgun (WGS) entry which is preliminary data.</text>
</comment>
<dbReference type="GO" id="GO:0032991">
    <property type="term" value="C:protein-containing complex"/>
    <property type="evidence" value="ECO:0007669"/>
    <property type="project" value="TreeGrafter"/>
</dbReference>
<dbReference type="InterPro" id="IPR019410">
    <property type="entry name" value="Methyltransf_16"/>
</dbReference>
<dbReference type="GO" id="GO:0008757">
    <property type="term" value="F:S-adenosylmethionine-dependent methyltransferase activity"/>
    <property type="evidence" value="ECO:0007669"/>
    <property type="project" value="UniProtKB-ARBA"/>
</dbReference>
<keyword evidence="3" id="KW-1185">Reference proteome</keyword>
<dbReference type="EMBL" id="LAYC01000001">
    <property type="protein sequence ID" value="KYK59544.1"/>
    <property type="molecule type" value="Genomic_DNA"/>
</dbReference>
<evidence type="ECO:0000313" key="3">
    <source>
        <dbReference type="Proteomes" id="UP000076580"/>
    </source>
</evidence>
<dbReference type="GeneID" id="63713317"/>
<reference evidence="2 3" key="1">
    <citation type="journal article" date="2016" name="Sci. Rep.">
        <title>Insights into Adaptations to a Near-Obligate Nematode Endoparasitic Lifestyle from the Finished Genome of Drechmeria coniospora.</title>
        <authorList>
            <person name="Zhang L."/>
            <person name="Zhou Z."/>
            <person name="Guo Q."/>
            <person name="Fokkens L."/>
            <person name="Miskei M."/>
            <person name="Pocsi I."/>
            <person name="Zhang W."/>
            <person name="Chen M."/>
            <person name="Wang L."/>
            <person name="Sun Y."/>
            <person name="Donzelli B.G."/>
            <person name="Gibson D.M."/>
            <person name="Nelson D.R."/>
            <person name="Luo J.G."/>
            <person name="Rep M."/>
            <person name="Liu H."/>
            <person name="Yang S."/>
            <person name="Wang J."/>
            <person name="Krasnoff S.B."/>
            <person name="Xu Y."/>
            <person name="Molnar I."/>
            <person name="Lin M."/>
        </authorList>
    </citation>
    <scope>NUCLEOTIDE SEQUENCE [LARGE SCALE GENOMIC DNA]</scope>
    <source>
        <strain evidence="2 3">ARSEF 6962</strain>
    </source>
</reference>
<dbReference type="AlphaFoldDB" id="A0A151GQZ2"/>
<dbReference type="Proteomes" id="UP000076580">
    <property type="component" value="Chromosome 01"/>
</dbReference>
<dbReference type="GO" id="GO:0005829">
    <property type="term" value="C:cytosol"/>
    <property type="evidence" value="ECO:0007669"/>
    <property type="project" value="TreeGrafter"/>
</dbReference>
<proteinExistence type="predicted"/>
<dbReference type="PANTHER" id="PTHR14614">
    <property type="entry name" value="HEPATOCELLULAR CARCINOMA-ASSOCIATED ANTIGEN"/>
    <property type="match status" value="1"/>
</dbReference>
<accession>A0A151GQZ2</accession>